<organism evidence="3 4">
    <name type="scientific">Sinobacterium caligoides</name>
    <dbReference type="NCBI Taxonomy" id="933926"/>
    <lineage>
        <taxon>Bacteria</taxon>
        <taxon>Pseudomonadati</taxon>
        <taxon>Pseudomonadota</taxon>
        <taxon>Gammaproteobacteria</taxon>
        <taxon>Cellvibrionales</taxon>
        <taxon>Spongiibacteraceae</taxon>
        <taxon>Sinobacterium</taxon>
    </lineage>
</organism>
<dbReference type="PANTHER" id="PTHR39199">
    <property type="entry name" value="BLR5128 PROTEIN"/>
    <property type="match status" value="1"/>
</dbReference>
<accession>A0A3N2E091</accession>
<dbReference type="InterPro" id="IPR045865">
    <property type="entry name" value="ACT-like_dom_sf"/>
</dbReference>
<evidence type="ECO:0000313" key="4">
    <source>
        <dbReference type="Proteomes" id="UP000275394"/>
    </source>
</evidence>
<evidence type="ECO:0000259" key="1">
    <source>
        <dbReference type="Pfam" id="PF10000"/>
    </source>
</evidence>
<evidence type="ECO:0000259" key="2">
    <source>
        <dbReference type="Pfam" id="PF13840"/>
    </source>
</evidence>
<reference evidence="3 4" key="1">
    <citation type="submission" date="2018-11" db="EMBL/GenBank/DDBJ databases">
        <title>Genomic Encyclopedia of Type Strains, Phase IV (KMG-IV): sequencing the most valuable type-strain genomes for metagenomic binning, comparative biology and taxonomic classification.</title>
        <authorList>
            <person name="Goeker M."/>
        </authorList>
    </citation>
    <scope>NUCLEOTIDE SEQUENCE [LARGE SCALE GENOMIC DNA]</scope>
    <source>
        <strain evidence="3 4">DSM 100316</strain>
    </source>
</reference>
<dbReference type="AlphaFoldDB" id="A0A3N2E091"/>
<keyword evidence="4" id="KW-1185">Reference proteome</keyword>
<dbReference type="RefSeq" id="WP_123711344.1">
    <property type="nucleotide sequence ID" value="NZ_RKHR01000003.1"/>
</dbReference>
<comment type="caution">
    <text evidence="3">The sequence shown here is derived from an EMBL/GenBank/DDBJ whole genome shotgun (WGS) entry which is preliminary data.</text>
</comment>
<dbReference type="OrthoDB" id="517867at2"/>
<dbReference type="InterPro" id="IPR027795">
    <property type="entry name" value="CASTOR_ACT_dom"/>
</dbReference>
<dbReference type="PANTHER" id="PTHR39199:SF1">
    <property type="entry name" value="BLR5128 PROTEIN"/>
    <property type="match status" value="1"/>
</dbReference>
<name>A0A3N2E091_9GAMM</name>
<evidence type="ECO:0000313" key="3">
    <source>
        <dbReference type="EMBL" id="ROS05437.1"/>
    </source>
</evidence>
<dbReference type="Pfam" id="PF13840">
    <property type="entry name" value="ACT_7"/>
    <property type="match status" value="1"/>
</dbReference>
<dbReference type="Pfam" id="PF10000">
    <property type="entry name" value="ACT_3"/>
    <property type="match status" value="1"/>
</dbReference>
<dbReference type="InterPro" id="IPR018717">
    <property type="entry name" value="DUF2241"/>
</dbReference>
<feature type="domain" description="CASTOR ACT" evidence="2">
    <location>
        <begin position="73"/>
        <end position="128"/>
    </location>
</feature>
<proteinExistence type="predicted"/>
<dbReference type="EMBL" id="RKHR01000003">
    <property type="protein sequence ID" value="ROS05437.1"/>
    <property type="molecule type" value="Genomic_DNA"/>
</dbReference>
<dbReference type="SUPFAM" id="SSF55021">
    <property type="entry name" value="ACT-like"/>
    <property type="match status" value="2"/>
</dbReference>
<dbReference type="Proteomes" id="UP000275394">
    <property type="component" value="Unassembled WGS sequence"/>
</dbReference>
<gene>
    <name evidence="3" type="ORF">EDC56_0967</name>
</gene>
<sequence length="140" mass="15210">MSGEKNINKLIATMTPELVEEEFVFGSLFDADLEVVLCLQPIATFQEQEGLTVVIPRRKADQHDVEYTGVFKCLSLTVHSSLEAVGLTAAVATSLAEENISANVVAAFYHDHIFVPAQDAERALACLETLARYASAEPVV</sequence>
<feature type="domain" description="DUF2241" evidence="1">
    <location>
        <begin position="2"/>
        <end position="72"/>
    </location>
</feature>
<dbReference type="Gene3D" id="3.30.2130.10">
    <property type="entry name" value="VC0802-like"/>
    <property type="match status" value="1"/>
</dbReference>
<protein>
    <submittedName>
        <fullName evidence="3">Uncharacterized protein</fullName>
    </submittedName>
</protein>